<comment type="caution">
    <text evidence="2">The sequence shown here is derived from an EMBL/GenBank/DDBJ whole genome shotgun (WGS) entry which is preliminary data.</text>
</comment>
<dbReference type="AlphaFoldDB" id="A0A9D4CVC0"/>
<accession>A0A9D4CVC0</accession>
<proteinExistence type="predicted"/>
<gene>
    <name evidence="2" type="ORF">DPMN_039479</name>
</gene>
<sequence length="260" mass="28242">MAEGGIDRATSQTESVPGQSNLYNRHSQVRQGLKRPKIQQPVRPFLKGKHWNESVPVHISLYSHLAGTENAPISQCNLQRSKNTGLKAILDTLSPTGKSGTESAPSSLCNIHVRASRMGNLHVMKLKALQDTRSCQQGQHSRTASATVTHGSQCNLHVWVSQRLKTLIDTRPSHTGKSGNESALRHSTLCNLHIRVCQGLKALLDTQQVQPSPLLYTSGIPSAPSSRCNLQHSYKPVQTSRTGKSVTEALPAASATFTYG</sequence>
<reference evidence="2" key="1">
    <citation type="journal article" date="2019" name="bioRxiv">
        <title>The Genome of the Zebra Mussel, Dreissena polymorpha: A Resource for Invasive Species Research.</title>
        <authorList>
            <person name="McCartney M.A."/>
            <person name="Auch B."/>
            <person name="Kono T."/>
            <person name="Mallez S."/>
            <person name="Zhang Y."/>
            <person name="Obille A."/>
            <person name="Becker A."/>
            <person name="Abrahante J.E."/>
            <person name="Garbe J."/>
            <person name="Badalamenti J.P."/>
            <person name="Herman A."/>
            <person name="Mangelson H."/>
            <person name="Liachko I."/>
            <person name="Sullivan S."/>
            <person name="Sone E.D."/>
            <person name="Koren S."/>
            <person name="Silverstein K.A.T."/>
            <person name="Beckman K.B."/>
            <person name="Gohl D.M."/>
        </authorList>
    </citation>
    <scope>NUCLEOTIDE SEQUENCE</scope>
    <source>
        <strain evidence="2">Duluth1</strain>
        <tissue evidence="2">Whole animal</tissue>
    </source>
</reference>
<feature type="region of interest" description="Disordered" evidence="1">
    <location>
        <begin position="1"/>
        <end position="39"/>
    </location>
</feature>
<feature type="compositionally biased region" description="Polar residues" evidence="1">
    <location>
        <begin position="9"/>
        <end position="30"/>
    </location>
</feature>
<protein>
    <submittedName>
        <fullName evidence="2">Uncharacterized protein</fullName>
    </submittedName>
</protein>
<reference evidence="2" key="2">
    <citation type="submission" date="2020-11" db="EMBL/GenBank/DDBJ databases">
        <authorList>
            <person name="McCartney M.A."/>
            <person name="Auch B."/>
            <person name="Kono T."/>
            <person name="Mallez S."/>
            <person name="Becker A."/>
            <person name="Gohl D.M."/>
            <person name="Silverstein K.A.T."/>
            <person name="Koren S."/>
            <person name="Bechman K.B."/>
            <person name="Herman A."/>
            <person name="Abrahante J.E."/>
            <person name="Garbe J."/>
        </authorList>
    </citation>
    <scope>NUCLEOTIDE SEQUENCE</scope>
    <source>
        <strain evidence="2">Duluth1</strain>
        <tissue evidence="2">Whole animal</tissue>
    </source>
</reference>
<dbReference type="EMBL" id="JAIWYP010000011">
    <property type="protein sequence ID" value="KAH3733055.1"/>
    <property type="molecule type" value="Genomic_DNA"/>
</dbReference>
<evidence type="ECO:0000313" key="3">
    <source>
        <dbReference type="Proteomes" id="UP000828390"/>
    </source>
</evidence>
<evidence type="ECO:0000256" key="1">
    <source>
        <dbReference type="SAM" id="MobiDB-lite"/>
    </source>
</evidence>
<keyword evidence="3" id="KW-1185">Reference proteome</keyword>
<dbReference type="Proteomes" id="UP000828390">
    <property type="component" value="Unassembled WGS sequence"/>
</dbReference>
<name>A0A9D4CVC0_DREPO</name>
<evidence type="ECO:0000313" key="2">
    <source>
        <dbReference type="EMBL" id="KAH3733055.1"/>
    </source>
</evidence>
<organism evidence="2 3">
    <name type="scientific">Dreissena polymorpha</name>
    <name type="common">Zebra mussel</name>
    <name type="synonym">Mytilus polymorpha</name>
    <dbReference type="NCBI Taxonomy" id="45954"/>
    <lineage>
        <taxon>Eukaryota</taxon>
        <taxon>Metazoa</taxon>
        <taxon>Spiralia</taxon>
        <taxon>Lophotrochozoa</taxon>
        <taxon>Mollusca</taxon>
        <taxon>Bivalvia</taxon>
        <taxon>Autobranchia</taxon>
        <taxon>Heteroconchia</taxon>
        <taxon>Euheterodonta</taxon>
        <taxon>Imparidentia</taxon>
        <taxon>Neoheterodontei</taxon>
        <taxon>Myida</taxon>
        <taxon>Dreissenoidea</taxon>
        <taxon>Dreissenidae</taxon>
        <taxon>Dreissena</taxon>
    </lineage>
</organism>